<accession>A0AAW2Z8Q5</accession>
<sequence length="144" mass="16273">MDVQSLGVVSKTTLATSGVRKAEQILLKSFEKEIAGLMRSTKESINVVAKSNTVVFCVPSHSVEPMKRKLEDEDYEVGNIRKKKKQDIDDTNGIIIPEDKVDGSVNSEQKTDNTIEAKLEKTEGNWLTSVRNKKQPHRRYLKKK</sequence>
<dbReference type="Proteomes" id="UP001431209">
    <property type="component" value="Unassembled WGS sequence"/>
</dbReference>
<name>A0AAW2Z8Q5_9EUKA</name>
<gene>
    <name evidence="1" type="ORF">AKO1_003293</name>
</gene>
<reference evidence="1 2" key="1">
    <citation type="submission" date="2024-03" db="EMBL/GenBank/DDBJ databases">
        <title>The Acrasis kona genome and developmental transcriptomes reveal deep origins of eukaryotic multicellular pathways.</title>
        <authorList>
            <person name="Sheikh S."/>
            <person name="Fu C.-J."/>
            <person name="Brown M.W."/>
            <person name="Baldauf S.L."/>
        </authorList>
    </citation>
    <scope>NUCLEOTIDE SEQUENCE [LARGE SCALE GENOMIC DNA]</scope>
    <source>
        <strain evidence="1 2">ATCC MYA-3509</strain>
    </source>
</reference>
<keyword evidence="2" id="KW-1185">Reference proteome</keyword>
<evidence type="ECO:0000313" key="1">
    <source>
        <dbReference type="EMBL" id="KAL0485719.1"/>
    </source>
</evidence>
<protein>
    <submittedName>
        <fullName evidence="1">AtpE</fullName>
    </submittedName>
</protein>
<organism evidence="1 2">
    <name type="scientific">Acrasis kona</name>
    <dbReference type="NCBI Taxonomy" id="1008807"/>
    <lineage>
        <taxon>Eukaryota</taxon>
        <taxon>Discoba</taxon>
        <taxon>Heterolobosea</taxon>
        <taxon>Tetramitia</taxon>
        <taxon>Eutetramitia</taxon>
        <taxon>Acrasidae</taxon>
        <taxon>Acrasis</taxon>
    </lineage>
</organism>
<evidence type="ECO:0000313" key="2">
    <source>
        <dbReference type="Proteomes" id="UP001431209"/>
    </source>
</evidence>
<comment type="caution">
    <text evidence="1">The sequence shown here is derived from an EMBL/GenBank/DDBJ whole genome shotgun (WGS) entry which is preliminary data.</text>
</comment>
<dbReference type="EMBL" id="JAOPGA020001159">
    <property type="protein sequence ID" value="KAL0485719.1"/>
    <property type="molecule type" value="Genomic_DNA"/>
</dbReference>
<dbReference type="AlphaFoldDB" id="A0AAW2Z8Q5"/>
<proteinExistence type="predicted"/>